<evidence type="ECO:0000256" key="3">
    <source>
        <dbReference type="ARBA" id="ARBA00022448"/>
    </source>
</evidence>
<dbReference type="PANTHER" id="PTHR11690:SF300">
    <property type="entry name" value="PICKPOCKET PROTEIN 19"/>
    <property type="match status" value="1"/>
</dbReference>
<evidence type="ECO:0000256" key="10">
    <source>
        <dbReference type="ARBA" id="ARBA00023201"/>
    </source>
</evidence>
<feature type="transmembrane region" description="Helical" evidence="13">
    <location>
        <begin position="27"/>
        <end position="46"/>
    </location>
</feature>
<evidence type="ECO:0000256" key="2">
    <source>
        <dbReference type="ARBA" id="ARBA00007193"/>
    </source>
</evidence>
<reference evidence="14" key="1">
    <citation type="submission" date="2022-05" db="EMBL/GenBank/DDBJ databases">
        <authorList>
            <person name="Okamura Y."/>
        </authorList>
    </citation>
    <scope>NUCLEOTIDE SEQUENCE</scope>
</reference>
<evidence type="ECO:0000313" key="14">
    <source>
        <dbReference type="EMBL" id="CAH4036627.1"/>
    </source>
</evidence>
<evidence type="ECO:0000256" key="5">
    <source>
        <dbReference type="ARBA" id="ARBA00022692"/>
    </source>
</evidence>
<evidence type="ECO:0000256" key="8">
    <source>
        <dbReference type="ARBA" id="ARBA00023065"/>
    </source>
</evidence>
<dbReference type="InterPro" id="IPR001873">
    <property type="entry name" value="ENaC"/>
</dbReference>
<dbReference type="Pfam" id="PF00858">
    <property type="entry name" value="ASC"/>
    <property type="match status" value="1"/>
</dbReference>
<comment type="subcellular location">
    <subcellularLocation>
        <location evidence="1">Membrane</location>
        <topology evidence="1">Multi-pass membrane protein</topology>
    </subcellularLocation>
</comment>
<dbReference type="GO" id="GO:0015280">
    <property type="term" value="F:ligand-gated sodium channel activity"/>
    <property type="evidence" value="ECO:0007669"/>
    <property type="project" value="TreeGrafter"/>
</dbReference>
<keyword evidence="11 12" id="KW-0407">Ion channel</keyword>
<dbReference type="Proteomes" id="UP001152562">
    <property type="component" value="Unassembled WGS sequence"/>
</dbReference>
<keyword evidence="9 13" id="KW-0472">Membrane</keyword>
<dbReference type="GO" id="GO:0005886">
    <property type="term" value="C:plasma membrane"/>
    <property type="evidence" value="ECO:0007669"/>
    <property type="project" value="TreeGrafter"/>
</dbReference>
<comment type="similarity">
    <text evidence="2 12">Belongs to the amiloride-sensitive sodium channel (TC 1.A.6) family.</text>
</comment>
<dbReference type="EMBL" id="CALOZG010000075">
    <property type="protein sequence ID" value="CAH4036627.1"/>
    <property type="molecule type" value="Genomic_DNA"/>
</dbReference>
<evidence type="ECO:0000256" key="12">
    <source>
        <dbReference type="RuleBase" id="RU000679"/>
    </source>
</evidence>
<keyword evidence="3 12" id="KW-0813">Transport</keyword>
<proteinExistence type="inferred from homology"/>
<comment type="caution">
    <text evidence="14">The sequence shown here is derived from an EMBL/GenBank/DDBJ whole genome shotgun (WGS) entry which is preliminary data.</text>
</comment>
<evidence type="ECO:0000256" key="13">
    <source>
        <dbReference type="SAM" id="Phobius"/>
    </source>
</evidence>
<dbReference type="AlphaFoldDB" id="A0A9P0TZQ3"/>
<evidence type="ECO:0000256" key="1">
    <source>
        <dbReference type="ARBA" id="ARBA00004141"/>
    </source>
</evidence>
<evidence type="ECO:0000256" key="4">
    <source>
        <dbReference type="ARBA" id="ARBA00022461"/>
    </source>
</evidence>
<keyword evidence="5 12" id="KW-0812">Transmembrane</keyword>
<evidence type="ECO:0000313" key="15">
    <source>
        <dbReference type="Proteomes" id="UP001152562"/>
    </source>
</evidence>
<evidence type="ECO:0008006" key="16">
    <source>
        <dbReference type="Google" id="ProtNLM"/>
    </source>
</evidence>
<evidence type="ECO:0000256" key="11">
    <source>
        <dbReference type="ARBA" id="ARBA00023303"/>
    </source>
</evidence>
<sequence length="348" mass="39847">MDWIELLNRAQFHGAARLASSRHRFQWLVAHILFFFCSVTVVYVTVTRFYENPTYIVKLASIIPLKNFPTIVVCPEVHFLDHKIDEFLSKLVFPPSTNITYIREVLPQLAAFYSSDTVYKVKDLESILELLAHNELDIESASLLLTATCDETILKEVREPKNIKKEVEKMHINKMGMMYGLNIAIEQNVTKPPVNLDLSYKWISTKNPGNMYVDVLSNGTPVPPGIEVWAGFTTTSIQLTGEARNLSPNLRRCYLTDEPLKYFPVYHRRYCKLECEMEQVALQCKCALLNYPPVLGLPMCGPRELACARTAAVRFKVCYCPLSCDNEKLIMRHFSFPLTPDTPTYDAF</sequence>
<keyword evidence="4 12" id="KW-0894">Sodium channel</keyword>
<keyword evidence="15" id="KW-1185">Reference proteome</keyword>
<name>A0A9P0TZQ3_PIEBR</name>
<accession>A0A9P0TZQ3</accession>
<organism evidence="14 15">
    <name type="scientific">Pieris brassicae</name>
    <name type="common">White butterfly</name>
    <name type="synonym">Large white butterfly</name>
    <dbReference type="NCBI Taxonomy" id="7116"/>
    <lineage>
        <taxon>Eukaryota</taxon>
        <taxon>Metazoa</taxon>
        <taxon>Ecdysozoa</taxon>
        <taxon>Arthropoda</taxon>
        <taxon>Hexapoda</taxon>
        <taxon>Insecta</taxon>
        <taxon>Pterygota</taxon>
        <taxon>Neoptera</taxon>
        <taxon>Endopterygota</taxon>
        <taxon>Lepidoptera</taxon>
        <taxon>Glossata</taxon>
        <taxon>Ditrysia</taxon>
        <taxon>Papilionoidea</taxon>
        <taxon>Pieridae</taxon>
        <taxon>Pierinae</taxon>
        <taxon>Pieris</taxon>
    </lineage>
</organism>
<dbReference type="PANTHER" id="PTHR11690">
    <property type="entry name" value="AMILORIDE-SENSITIVE SODIUM CHANNEL-RELATED"/>
    <property type="match status" value="1"/>
</dbReference>
<protein>
    <recommendedName>
        <fullName evidence="16">Sodium channel protein Nach</fullName>
    </recommendedName>
</protein>
<evidence type="ECO:0000256" key="6">
    <source>
        <dbReference type="ARBA" id="ARBA00022989"/>
    </source>
</evidence>
<evidence type="ECO:0000256" key="7">
    <source>
        <dbReference type="ARBA" id="ARBA00023053"/>
    </source>
</evidence>
<keyword evidence="8 12" id="KW-0406">Ion transport</keyword>
<keyword evidence="6 13" id="KW-1133">Transmembrane helix</keyword>
<dbReference type="Gene3D" id="1.10.287.820">
    <property type="entry name" value="Acid-sensing ion channel domain"/>
    <property type="match status" value="1"/>
</dbReference>
<keyword evidence="7" id="KW-0915">Sodium</keyword>
<gene>
    <name evidence="14" type="ORF">PIBRA_LOCUS12401</name>
</gene>
<keyword evidence="10 12" id="KW-0739">Sodium transport</keyword>
<evidence type="ECO:0000256" key="9">
    <source>
        <dbReference type="ARBA" id="ARBA00023136"/>
    </source>
</evidence>